<evidence type="ECO:0000256" key="2">
    <source>
        <dbReference type="ARBA" id="ARBA00022438"/>
    </source>
</evidence>
<proteinExistence type="inferred from homology"/>
<feature type="domain" description="Peptidase M17 leucyl aminopeptidase N-terminal" evidence="7">
    <location>
        <begin position="34"/>
        <end position="126"/>
    </location>
</feature>
<comment type="caution">
    <text evidence="8">The sequence shown here is derived from an EMBL/GenBank/DDBJ whole genome shotgun (WGS) entry which is preliminary data.</text>
</comment>
<evidence type="ECO:0000256" key="4">
    <source>
        <dbReference type="ARBA" id="ARBA00022801"/>
    </source>
</evidence>
<gene>
    <name evidence="8" type="ORF">F9K24_13420</name>
</gene>
<evidence type="ECO:0000259" key="7">
    <source>
        <dbReference type="Pfam" id="PF02789"/>
    </source>
</evidence>
<dbReference type="PRINTS" id="PR00481">
    <property type="entry name" value="LAMNOPPTDASE"/>
</dbReference>
<dbReference type="GO" id="GO:0070006">
    <property type="term" value="F:metalloaminopeptidase activity"/>
    <property type="evidence" value="ECO:0007669"/>
    <property type="project" value="InterPro"/>
</dbReference>
<dbReference type="PANTHER" id="PTHR11963:SF23">
    <property type="entry name" value="CYTOSOL AMINOPEPTIDASE"/>
    <property type="match status" value="1"/>
</dbReference>
<dbReference type="EMBL" id="WBUI01000013">
    <property type="protein sequence ID" value="KAB2931591.1"/>
    <property type="molecule type" value="Genomic_DNA"/>
</dbReference>
<dbReference type="Pfam" id="PF02789">
    <property type="entry name" value="Peptidase_M17_N"/>
    <property type="match status" value="1"/>
</dbReference>
<keyword evidence="2 8" id="KW-0031">Aminopeptidase</keyword>
<accession>A0A833H0K1</accession>
<dbReference type="InterPro" id="IPR008283">
    <property type="entry name" value="Peptidase_M17_N"/>
</dbReference>
<dbReference type="Pfam" id="PF00883">
    <property type="entry name" value="Peptidase_M17"/>
    <property type="match status" value="1"/>
</dbReference>
<evidence type="ECO:0000313" key="8">
    <source>
        <dbReference type="EMBL" id="KAB2931591.1"/>
    </source>
</evidence>
<dbReference type="Proteomes" id="UP000460298">
    <property type="component" value="Unassembled WGS sequence"/>
</dbReference>
<keyword evidence="3" id="KW-0645">Protease</keyword>
<name>A0A833H0K1_9LEPT</name>
<evidence type="ECO:0000256" key="1">
    <source>
        <dbReference type="ARBA" id="ARBA00009528"/>
    </source>
</evidence>
<sequence>MDHCLMPTRLQSVSASSGSFSDLLKAKPGALAVLPVFQSESDEPEPSFVLNAQLNELQQLTGLDLPTFLKGEGFNGAAASSVYLSSPSLSNPMLFVGLGKSSKARPYRLHKAFAKAFATIQRKDLPAMIATLQPAIDSGSNLSSESGSTNSSVAYQVGLQLICAAGDYCYHSREAKEPGKALSELLLHGSASDLASLPDFGLATARARASAMDLVNMPANIKRTTTLVDEARTLESQGIAVRIVDDVKWISEQMPCFFEVAKGSLVTDPPKWITATYKPATDVRHRIALIGKSVIFDTGGYQVKPDPYMNTMKADMTGGATVLSVLREIAALKLPNVEVTAYLAATPNKIDSDAMIPDSIVNTSSGKKVEIRHTDAEGRLTLIDAVTQAERENPDLLFTIATLTGSASRAVGPRIALMATDTQWRDRFAASCERHGEPCQTLDIVEEDFEDIKSKLDGADINNTGHEKYRGAQTAAAFVFSGLKKSDRPLLHLDVAGGDMTSEEKATGIAVRGLMGFLRELSQG</sequence>
<dbReference type="AlphaFoldDB" id="A0A833H0K1"/>
<dbReference type="InterPro" id="IPR000819">
    <property type="entry name" value="Peptidase_M17_C"/>
</dbReference>
<comment type="similarity">
    <text evidence="1">Belongs to the peptidase M17 family.</text>
</comment>
<evidence type="ECO:0000313" key="9">
    <source>
        <dbReference type="Proteomes" id="UP000460298"/>
    </source>
</evidence>
<organism evidence="8 9">
    <name type="scientific">Leptonema illini</name>
    <dbReference type="NCBI Taxonomy" id="183"/>
    <lineage>
        <taxon>Bacteria</taxon>
        <taxon>Pseudomonadati</taxon>
        <taxon>Spirochaetota</taxon>
        <taxon>Spirochaetia</taxon>
        <taxon>Leptospirales</taxon>
        <taxon>Leptospiraceae</taxon>
        <taxon>Leptonema</taxon>
    </lineage>
</organism>
<dbReference type="SUPFAM" id="SSF53187">
    <property type="entry name" value="Zn-dependent exopeptidases"/>
    <property type="match status" value="1"/>
</dbReference>
<protein>
    <submittedName>
        <fullName evidence="8">Leucyl aminopeptidase family protein</fullName>
    </submittedName>
</protein>
<dbReference type="GO" id="GO:0006508">
    <property type="term" value="P:proteolysis"/>
    <property type="evidence" value="ECO:0007669"/>
    <property type="project" value="UniProtKB-KW"/>
</dbReference>
<reference evidence="8 9" key="1">
    <citation type="submission" date="2019-10" db="EMBL/GenBank/DDBJ databases">
        <title>Extracellular Electron Transfer in a Candidatus Methanoperedens spp. Enrichment Culture.</title>
        <authorList>
            <person name="Berger S."/>
            <person name="Rangel Shaw D."/>
            <person name="Berben T."/>
            <person name="In 'T Zandt M."/>
            <person name="Frank J."/>
            <person name="Reimann J."/>
            <person name="Jetten M.S.M."/>
            <person name="Welte C.U."/>
        </authorList>
    </citation>
    <scope>NUCLEOTIDE SEQUENCE [LARGE SCALE GENOMIC DNA]</scope>
    <source>
        <strain evidence="8">SB12</strain>
    </source>
</reference>
<feature type="domain" description="Cytosol aminopeptidase" evidence="6">
    <location>
        <begin position="211"/>
        <end position="514"/>
    </location>
</feature>
<dbReference type="Gene3D" id="3.40.630.10">
    <property type="entry name" value="Zn peptidases"/>
    <property type="match status" value="1"/>
</dbReference>
<dbReference type="Gene3D" id="3.40.220.10">
    <property type="entry name" value="Leucine Aminopeptidase, subunit E, domain 1"/>
    <property type="match status" value="1"/>
</dbReference>
<dbReference type="SUPFAM" id="SSF52949">
    <property type="entry name" value="Macro domain-like"/>
    <property type="match status" value="1"/>
</dbReference>
<evidence type="ECO:0000259" key="6">
    <source>
        <dbReference type="Pfam" id="PF00883"/>
    </source>
</evidence>
<dbReference type="GO" id="GO:0030145">
    <property type="term" value="F:manganese ion binding"/>
    <property type="evidence" value="ECO:0007669"/>
    <property type="project" value="InterPro"/>
</dbReference>
<dbReference type="InterPro" id="IPR011356">
    <property type="entry name" value="Leucine_aapep/pepB"/>
</dbReference>
<dbReference type="CDD" id="cd00433">
    <property type="entry name" value="Peptidase_M17"/>
    <property type="match status" value="1"/>
</dbReference>
<keyword evidence="5" id="KW-0464">Manganese</keyword>
<evidence type="ECO:0000256" key="5">
    <source>
        <dbReference type="ARBA" id="ARBA00023211"/>
    </source>
</evidence>
<evidence type="ECO:0000256" key="3">
    <source>
        <dbReference type="ARBA" id="ARBA00022670"/>
    </source>
</evidence>
<dbReference type="PANTHER" id="PTHR11963">
    <property type="entry name" value="LEUCINE AMINOPEPTIDASE-RELATED"/>
    <property type="match status" value="1"/>
</dbReference>
<dbReference type="GO" id="GO:0005737">
    <property type="term" value="C:cytoplasm"/>
    <property type="evidence" value="ECO:0007669"/>
    <property type="project" value="InterPro"/>
</dbReference>
<dbReference type="InterPro" id="IPR043472">
    <property type="entry name" value="Macro_dom-like"/>
</dbReference>
<keyword evidence="4" id="KW-0378">Hydrolase</keyword>